<accession>A0AAN6PS03</accession>
<evidence type="ECO:0000256" key="1">
    <source>
        <dbReference type="SAM" id="MobiDB-lite"/>
    </source>
</evidence>
<sequence>MPSLGAQYKKLRLDTRSRLSFVDTASRKRVPLDQVQRRETAPDLNTVQVLGPEQIARDYPPLGSDESSGGRLDEDSAGGMDEDYSPGLGSDSTSTTTSLDFVAYLLNKDGCRESWYAHASNPNARKQAAKRLGNLWSLALDSPGATTTATASSGRVCSRIEPDASDLCY</sequence>
<gene>
    <name evidence="2" type="ORF">N658DRAFT_562145</name>
</gene>
<comment type="caution">
    <text evidence="2">The sequence shown here is derived from an EMBL/GenBank/DDBJ whole genome shotgun (WGS) entry which is preliminary data.</text>
</comment>
<feature type="region of interest" description="Disordered" evidence="1">
    <location>
        <begin position="33"/>
        <end position="94"/>
    </location>
</feature>
<reference evidence="2" key="1">
    <citation type="journal article" date="2023" name="Mol. Phylogenet. Evol.">
        <title>Genome-scale phylogeny and comparative genomics of the fungal order Sordariales.</title>
        <authorList>
            <person name="Hensen N."/>
            <person name="Bonometti L."/>
            <person name="Westerberg I."/>
            <person name="Brannstrom I.O."/>
            <person name="Guillou S."/>
            <person name="Cros-Aarteil S."/>
            <person name="Calhoun S."/>
            <person name="Haridas S."/>
            <person name="Kuo A."/>
            <person name="Mondo S."/>
            <person name="Pangilinan J."/>
            <person name="Riley R."/>
            <person name="LaButti K."/>
            <person name="Andreopoulos B."/>
            <person name="Lipzen A."/>
            <person name="Chen C."/>
            <person name="Yan M."/>
            <person name="Daum C."/>
            <person name="Ng V."/>
            <person name="Clum A."/>
            <person name="Steindorff A."/>
            <person name="Ohm R.A."/>
            <person name="Martin F."/>
            <person name="Silar P."/>
            <person name="Natvig D.O."/>
            <person name="Lalanne C."/>
            <person name="Gautier V."/>
            <person name="Ament-Velasquez S.L."/>
            <person name="Kruys A."/>
            <person name="Hutchinson M.I."/>
            <person name="Powell A.J."/>
            <person name="Barry K."/>
            <person name="Miller A.N."/>
            <person name="Grigoriev I.V."/>
            <person name="Debuchy R."/>
            <person name="Gladieux P."/>
            <person name="Hiltunen Thoren M."/>
            <person name="Johannesson H."/>
        </authorList>
    </citation>
    <scope>NUCLEOTIDE SEQUENCE</scope>
    <source>
        <strain evidence="2">CBS 757.83</strain>
    </source>
</reference>
<name>A0AAN6PS03_9PEZI</name>
<reference evidence="2" key="2">
    <citation type="submission" date="2023-05" db="EMBL/GenBank/DDBJ databases">
        <authorList>
            <consortium name="Lawrence Berkeley National Laboratory"/>
            <person name="Steindorff A."/>
            <person name="Hensen N."/>
            <person name="Bonometti L."/>
            <person name="Westerberg I."/>
            <person name="Brannstrom I.O."/>
            <person name="Guillou S."/>
            <person name="Cros-Aarteil S."/>
            <person name="Calhoun S."/>
            <person name="Haridas S."/>
            <person name="Kuo A."/>
            <person name="Mondo S."/>
            <person name="Pangilinan J."/>
            <person name="Riley R."/>
            <person name="Labutti K."/>
            <person name="Andreopoulos B."/>
            <person name="Lipzen A."/>
            <person name="Chen C."/>
            <person name="Yanf M."/>
            <person name="Daum C."/>
            <person name="Ng V."/>
            <person name="Clum A."/>
            <person name="Ohm R."/>
            <person name="Martin F."/>
            <person name="Silar P."/>
            <person name="Natvig D."/>
            <person name="Lalanne C."/>
            <person name="Gautier V."/>
            <person name="Ament-Velasquez S.L."/>
            <person name="Kruys A."/>
            <person name="Hutchinson M.I."/>
            <person name="Powell A.J."/>
            <person name="Barry K."/>
            <person name="Miller A.N."/>
            <person name="Grigoriev I.V."/>
            <person name="Debuchy R."/>
            <person name="Gladieux P."/>
            <person name="Thoren M.H."/>
            <person name="Johannesson H."/>
        </authorList>
    </citation>
    <scope>NUCLEOTIDE SEQUENCE</scope>
    <source>
        <strain evidence="2">CBS 757.83</strain>
    </source>
</reference>
<keyword evidence="3" id="KW-1185">Reference proteome</keyword>
<evidence type="ECO:0000313" key="2">
    <source>
        <dbReference type="EMBL" id="KAK4096885.1"/>
    </source>
</evidence>
<dbReference type="Proteomes" id="UP001305647">
    <property type="component" value="Unassembled WGS sequence"/>
</dbReference>
<protein>
    <submittedName>
        <fullName evidence="2">Uncharacterized protein</fullName>
    </submittedName>
</protein>
<dbReference type="AlphaFoldDB" id="A0AAN6PS03"/>
<evidence type="ECO:0000313" key="3">
    <source>
        <dbReference type="Proteomes" id="UP001305647"/>
    </source>
</evidence>
<proteinExistence type="predicted"/>
<dbReference type="EMBL" id="MU863692">
    <property type="protein sequence ID" value="KAK4096885.1"/>
    <property type="molecule type" value="Genomic_DNA"/>
</dbReference>
<organism evidence="2 3">
    <name type="scientific">Parathielavia hyrcaniae</name>
    <dbReference type="NCBI Taxonomy" id="113614"/>
    <lineage>
        <taxon>Eukaryota</taxon>
        <taxon>Fungi</taxon>
        <taxon>Dikarya</taxon>
        <taxon>Ascomycota</taxon>
        <taxon>Pezizomycotina</taxon>
        <taxon>Sordariomycetes</taxon>
        <taxon>Sordariomycetidae</taxon>
        <taxon>Sordariales</taxon>
        <taxon>Chaetomiaceae</taxon>
        <taxon>Parathielavia</taxon>
    </lineage>
</organism>